<evidence type="ECO:0000256" key="3">
    <source>
        <dbReference type="ARBA" id="ARBA00012438"/>
    </source>
</evidence>
<dbReference type="InterPro" id="IPR050736">
    <property type="entry name" value="Sensor_HK_Regulatory"/>
</dbReference>
<dbReference type="Pfam" id="PF02518">
    <property type="entry name" value="HATPase_c"/>
    <property type="match status" value="1"/>
</dbReference>
<dbReference type="SMART" id="SM00387">
    <property type="entry name" value="HATPase_c"/>
    <property type="match status" value="1"/>
</dbReference>
<feature type="domain" description="Histidine kinase" evidence="13">
    <location>
        <begin position="668"/>
        <end position="889"/>
    </location>
</feature>
<dbReference type="InterPro" id="IPR043150">
    <property type="entry name" value="Phytochrome_PHY_sf"/>
</dbReference>
<dbReference type="Pfam" id="PF00360">
    <property type="entry name" value="PHY"/>
    <property type="match status" value="1"/>
</dbReference>
<dbReference type="EMBL" id="JBHTCM010000025">
    <property type="protein sequence ID" value="MFC7334965.1"/>
    <property type="molecule type" value="Genomic_DNA"/>
</dbReference>
<sequence length="894" mass="98160">MDVIDQVGRINLDACAREPIHILGNIQSHGALLAADGAGMVRQCSSNLQEFLGFLPAEALNRPLAGLVGRGIAAWAESAAADSEEKPPLKVRRHRIARTGLTVWLRAHRRGGMTILEMERADAVAPAPAAPDDRPALARILHERNLYRACQDAADMVQAVAGYDRVMVYMFHPDMTGEVVAEARSRSMASYLGLRYPASDIPAQARRLYLEARLRQVVDIHSLPVPIEPLLNPQTGQPLDLGLAHLRSLSPVHIEYLANMGVTASLTLSVIVDGALWGLIACHHTQPFWLDPDRQQRICRVADALARSIRTSTRRLDAQATRQAARQFARLQRVVARSRSPLEDIILSRQGLLNAIDADGVALVAGRSVLSTGAVPEADWLRQFARILADGAGGASFVSECLGRDVPALPAPGPAASGCIAHLVDPDGPVLIAAFAGEVGGTVNWGGNPDKPVEWDPAKGRLSPRKSFELWKQQLRGHTRPWRRSDIRLIADVGHLLAADQAGNPDAMAREIERVSRRLGGEKQVRREILDVLLDGIVLVASIRDDDEMKVHAVNRLFRDVFGISGDKRLPHRLETFLETFGLPPELADPGFTDFPMTREVWSSRRGRRWFSFDRRTVFNAQGESGGAKLALICLYDVTAYKQAEEALMAARQQAISAMEQQRKFIAAASHELRTPLNAIIGFSEMIQMQTFGPVGDNRYQEYAADILNAGRHLLDLINDILTLGRMQPGAAAAADAPVCLNDEIRQALRMIEDQARARTISVVWEEPPYRILLDMEARAVRQILLNLLSNAVKFTPPGGQVSVVLGGHDGEDLWLEISDTGIGIAEADMEHVFEPFFRAGNVYTRSTEGTGLGLSIVRALMEAHGGRVSLRSRYGQGTTLRITLPSWRLQWHG</sequence>
<evidence type="ECO:0000256" key="5">
    <source>
        <dbReference type="ARBA" id="ARBA00022553"/>
    </source>
</evidence>
<evidence type="ECO:0000256" key="8">
    <source>
        <dbReference type="ARBA" id="ARBA00022777"/>
    </source>
</evidence>
<dbReference type="RefSeq" id="WP_377360504.1">
    <property type="nucleotide sequence ID" value="NZ_JBHTCM010000025.1"/>
</dbReference>
<accession>A0ABW2L1A5</accession>
<evidence type="ECO:0000256" key="2">
    <source>
        <dbReference type="ARBA" id="ARBA00006402"/>
    </source>
</evidence>
<dbReference type="Gene3D" id="3.30.565.10">
    <property type="entry name" value="Histidine kinase-like ATPase, C-terminal domain"/>
    <property type="match status" value="1"/>
</dbReference>
<dbReference type="Gene3D" id="1.10.287.130">
    <property type="match status" value="1"/>
</dbReference>
<keyword evidence="4" id="KW-0600">Photoreceptor protein</keyword>
<dbReference type="PANTHER" id="PTHR43711:SF1">
    <property type="entry name" value="HISTIDINE KINASE 1"/>
    <property type="match status" value="1"/>
</dbReference>
<evidence type="ECO:0000259" key="12">
    <source>
        <dbReference type="PROSITE" id="PS50046"/>
    </source>
</evidence>
<dbReference type="InterPro" id="IPR035965">
    <property type="entry name" value="PAS-like_dom_sf"/>
</dbReference>
<keyword evidence="15" id="KW-1185">Reference proteome</keyword>
<dbReference type="Gene3D" id="3.30.450.20">
    <property type="entry name" value="PAS domain"/>
    <property type="match status" value="1"/>
</dbReference>
<gene>
    <name evidence="14" type="ORF">ACFQPS_17500</name>
</gene>
<dbReference type="GO" id="GO:0005524">
    <property type="term" value="F:ATP binding"/>
    <property type="evidence" value="ECO:0007669"/>
    <property type="project" value="UniProtKB-KW"/>
</dbReference>
<evidence type="ECO:0000256" key="6">
    <source>
        <dbReference type="ARBA" id="ARBA00022606"/>
    </source>
</evidence>
<protein>
    <recommendedName>
        <fullName evidence="3">histidine kinase</fullName>
        <ecNumber evidence="3">2.7.13.3</ecNumber>
    </recommendedName>
</protein>
<dbReference type="PROSITE" id="PS50109">
    <property type="entry name" value="HIS_KIN"/>
    <property type="match status" value="1"/>
</dbReference>
<dbReference type="InterPro" id="IPR013515">
    <property type="entry name" value="Phytochrome_cen-reg"/>
</dbReference>
<dbReference type="InterPro" id="IPR003594">
    <property type="entry name" value="HATPase_dom"/>
</dbReference>
<evidence type="ECO:0000256" key="11">
    <source>
        <dbReference type="ARBA" id="ARBA00023170"/>
    </source>
</evidence>
<evidence type="ECO:0000256" key="7">
    <source>
        <dbReference type="ARBA" id="ARBA00022679"/>
    </source>
</evidence>
<dbReference type="Pfam" id="PF08446">
    <property type="entry name" value="PAS_2"/>
    <property type="match status" value="1"/>
</dbReference>
<evidence type="ECO:0000256" key="9">
    <source>
        <dbReference type="ARBA" id="ARBA00022991"/>
    </source>
</evidence>
<dbReference type="SMART" id="SM00388">
    <property type="entry name" value="HisKA"/>
    <property type="match status" value="1"/>
</dbReference>
<dbReference type="Gene3D" id="3.30.450.40">
    <property type="match status" value="1"/>
</dbReference>
<dbReference type="PRINTS" id="PR00344">
    <property type="entry name" value="BCTRLSENSOR"/>
</dbReference>
<comment type="catalytic activity">
    <reaction evidence="1">
        <text>ATP + protein L-histidine = ADP + protein N-phospho-L-histidine.</text>
        <dbReference type="EC" id="2.7.13.3"/>
    </reaction>
</comment>
<dbReference type="PANTHER" id="PTHR43711">
    <property type="entry name" value="TWO-COMPONENT HISTIDINE KINASE"/>
    <property type="match status" value="1"/>
</dbReference>
<dbReference type="InterPro" id="IPR003018">
    <property type="entry name" value="GAF"/>
</dbReference>
<dbReference type="InterPro" id="IPR004358">
    <property type="entry name" value="Sig_transdc_His_kin-like_C"/>
</dbReference>
<keyword evidence="14" id="KW-0067">ATP-binding</keyword>
<dbReference type="CDD" id="cd16922">
    <property type="entry name" value="HATPase_EvgS-ArcB-TorS-like"/>
    <property type="match status" value="1"/>
</dbReference>
<evidence type="ECO:0000256" key="1">
    <source>
        <dbReference type="ARBA" id="ARBA00000085"/>
    </source>
</evidence>
<evidence type="ECO:0000256" key="10">
    <source>
        <dbReference type="ARBA" id="ARBA00023012"/>
    </source>
</evidence>
<comment type="similarity">
    <text evidence="2">In the N-terminal section; belongs to the phytochrome family.</text>
</comment>
<dbReference type="InterPro" id="IPR016132">
    <property type="entry name" value="Phyto_chromo_attachment"/>
</dbReference>
<dbReference type="SUPFAM" id="SSF55781">
    <property type="entry name" value="GAF domain-like"/>
    <property type="match status" value="2"/>
</dbReference>
<dbReference type="SUPFAM" id="SSF55785">
    <property type="entry name" value="PYP-like sensor domain (PAS domain)"/>
    <property type="match status" value="1"/>
</dbReference>
<evidence type="ECO:0000256" key="4">
    <source>
        <dbReference type="ARBA" id="ARBA00022543"/>
    </source>
</evidence>
<keyword evidence="11" id="KW-0675">Receptor</keyword>
<evidence type="ECO:0000313" key="15">
    <source>
        <dbReference type="Proteomes" id="UP001596456"/>
    </source>
</evidence>
<dbReference type="SUPFAM" id="SSF47384">
    <property type="entry name" value="Homodimeric domain of signal transducing histidine kinase"/>
    <property type="match status" value="1"/>
</dbReference>
<name>A0ABW2L1A5_9PROT</name>
<keyword evidence="14" id="KW-0547">Nucleotide-binding</keyword>
<dbReference type="Gene3D" id="3.30.450.270">
    <property type="match status" value="1"/>
</dbReference>
<keyword evidence="8" id="KW-0418">Kinase</keyword>
<proteinExistence type="inferred from homology"/>
<keyword evidence="6" id="KW-0716">Sensory transduction</keyword>
<evidence type="ECO:0000313" key="14">
    <source>
        <dbReference type="EMBL" id="MFC7334965.1"/>
    </source>
</evidence>
<evidence type="ECO:0000259" key="13">
    <source>
        <dbReference type="PROSITE" id="PS50109"/>
    </source>
</evidence>
<dbReference type="PROSITE" id="PS50046">
    <property type="entry name" value="PHYTOCHROME_2"/>
    <property type="match status" value="1"/>
</dbReference>
<keyword evidence="10" id="KW-0902">Two-component regulatory system</keyword>
<dbReference type="CDD" id="cd00082">
    <property type="entry name" value="HisKA"/>
    <property type="match status" value="1"/>
</dbReference>
<comment type="caution">
    <text evidence="14">The sequence shown here is derived from an EMBL/GenBank/DDBJ whole genome shotgun (WGS) entry which is preliminary data.</text>
</comment>
<keyword evidence="9" id="KW-0157">Chromophore</keyword>
<organism evidence="14 15">
    <name type="scientific">Rhodocista pekingensis</name>
    <dbReference type="NCBI Taxonomy" id="201185"/>
    <lineage>
        <taxon>Bacteria</taxon>
        <taxon>Pseudomonadati</taxon>
        <taxon>Pseudomonadota</taxon>
        <taxon>Alphaproteobacteria</taxon>
        <taxon>Rhodospirillales</taxon>
        <taxon>Azospirillaceae</taxon>
        <taxon>Rhodocista</taxon>
    </lineage>
</organism>
<dbReference type="InterPro" id="IPR036097">
    <property type="entry name" value="HisK_dim/P_sf"/>
</dbReference>
<reference evidence="15" key="1">
    <citation type="journal article" date="2019" name="Int. J. Syst. Evol. Microbiol.">
        <title>The Global Catalogue of Microorganisms (GCM) 10K type strain sequencing project: providing services to taxonomists for standard genome sequencing and annotation.</title>
        <authorList>
            <consortium name="The Broad Institute Genomics Platform"/>
            <consortium name="The Broad Institute Genome Sequencing Center for Infectious Disease"/>
            <person name="Wu L."/>
            <person name="Ma J."/>
        </authorList>
    </citation>
    <scope>NUCLEOTIDE SEQUENCE [LARGE SCALE GENOMIC DNA]</scope>
    <source>
        <strain evidence="15">CGMCC 1.16275</strain>
    </source>
</reference>
<dbReference type="SUPFAM" id="SSF55874">
    <property type="entry name" value="ATPase domain of HSP90 chaperone/DNA topoisomerase II/histidine kinase"/>
    <property type="match status" value="1"/>
</dbReference>
<dbReference type="SMART" id="SM00065">
    <property type="entry name" value="GAF"/>
    <property type="match status" value="1"/>
</dbReference>
<keyword evidence="7" id="KW-0808">Transferase</keyword>
<feature type="domain" description="Phytochrome chromophore attachment site" evidence="12">
    <location>
        <begin position="145"/>
        <end position="304"/>
    </location>
</feature>
<dbReference type="Pfam" id="PF01590">
    <property type="entry name" value="GAF"/>
    <property type="match status" value="1"/>
</dbReference>
<dbReference type="Proteomes" id="UP001596456">
    <property type="component" value="Unassembled WGS sequence"/>
</dbReference>
<dbReference type="Pfam" id="PF00512">
    <property type="entry name" value="HisKA"/>
    <property type="match status" value="1"/>
</dbReference>
<dbReference type="EC" id="2.7.13.3" evidence="3"/>
<dbReference type="InterPro" id="IPR036890">
    <property type="entry name" value="HATPase_C_sf"/>
</dbReference>
<dbReference type="InterPro" id="IPR003661">
    <property type="entry name" value="HisK_dim/P_dom"/>
</dbReference>
<dbReference type="InterPro" id="IPR005467">
    <property type="entry name" value="His_kinase_dom"/>
</dbReference>
<keyword evidence="5" id="KW-0597">Phosphoprotein</keyword>
<dbReference type="InterPro" id="IPR013654">
    <property type="entry name" value="PAS_2"/>
</dbReference>
<dbReference type="InterPro" id="IPR029016">
    <property type="entry name" value="GAF-like_dom_sf"/>
</dbReference>